<proteinExistence type="predicted"/>
<keyword evidence="3" id="KW-1185">Reference proteome</keyword>
<accession>A0A9Q1J6Y7</accession>
<evidence type="ECO:0000256" key="1">
    <source>
        <dbReference type="SAM" id="MobiDB-lite"/>
    </source>
</evidence>
<comment type="caution">
    <text evidence="2">The sequence shown here is derived from an EMBL/GenBank/DDBJ whole genome shotgun (WGS) entry which is preliminary data.</text>
</comment>
<feature type="compositionally biased region" description="Polar residues" evidence="1">
    <location>
        <begin position="50"/>
        <end position="60"/>
    </location>
</feature>
<dbReference type="AlphaFoldDB" id="A0A9Q1J6Y7"/>
<name>A0A9Q1J6Y7_SYNKA</name>
<dbReference type="OrthoDB" id="8933624at2759"/>
<dbReference type="EMBL" id="JAINUF010000003">
    <property type="protein sequence ID" value="KAJ8369601.1"/>
    <property type="molecule type" value="Genomic_DNA"/>
</dbReference>
<evidence type="ECO:0000313" key="2">
    <source>
        <dbReference type="EMBL" id="KAJ8369601.1"/>
    </source>
</evidence>
<gene>
    <name evidence="2" type="ORF">SKAU_G00096290</name>
</gene>
<feature type="region of interest" description="Disordered" evidence="1">
    <location>
        <begin position="32"/>
        <end position="60"/>
    </location>
</feature>
<evidence type="ECO:0000313" key="3">
    <source>
        <dbReference type="Proteomes" id="UP001152622"/>
    </source>
</evidence>
<sequence>MSSIIMCNCYEFLLPEYIMTAQGTQWLRVSATHDNDLGPDDSDKEDDRTTASLPPQAPSTLSWADQSYPDMLGFPLSLPDYQAELIEEMGKQMQKGNPSPILWQEIVTVTDLVLHNSRQCVQACSHSMALSVAAEQPPGLISLVCPTVRKGALLVPLLSQSRLSSAPALTLMQQRCDDKKEDEAFKLCLPPWVTPHLLPSTRPPQPPAVKTPRLGETFFFTAAAAKKPRPCQPKTEVASLTLPLLGG</sequence>
<protein>
    <submittedName>
        <fullName evidence="2">Uncharacterized protein</fullName>
    </submittedName>
</protein>
<dbReference type="Proteomes" id="UP001152622">
    <property type="component" value="Chromosome 3"/>
</dbReference>
<reference evidence="2" key="1">
    <citation type="journal article" date="2023" name="Science">
        <title>Genome structures resolve the early diversification of teleost fishes.</title>
        <authorList>
            <person name="Parey E."/>
            <person name="Louis A."/>
            <person name="Montfort J."/>
            <person name="Bouchez O."/>
            <person name="Roques C."/>
            <person name="Iampietro C."/>
            <person name="Lluch J."/>
            <person name="Castinel A."/>
            <person name="Donnadieu C."/>
            <person name="Desvignes T."/>
            <person name="Floi Bucao C."/>
            <person name="Jouanno E."/>
            <person name="Wen M."/>
            <person name="Mejri S."/>
            <person name="Dirks R."/>
            <person name="Jansen H."/>
            <person name="Henkel C."/>
            <person name="Chen W.J."/>
            <person name="Zahm M."/>
            <person name="Cabau C."/>
            <person name="Klopp C."/>
            <person name="Thompson A.W."/>
            <person name="Robinson-Rechavi M."/>
            <person name="Braasch I."/>
            <person name="Lecointre G."/>
            <person name="Bobe J."/>
            <person name="Postlethwait J.H."/>
            <person name="Berthelot C."/>
            <person name="Roest Crollius H."/>
            <person name="Guiguen Y."/>
        </authorList>
    </citation>
    <scope>NUCLEOTIDE SEQUENCE</scope>
    <source>
        <strain evidence="2">WJC10195</strain>
    </source>
</reference>
<organism evidence="2 3">
    <name type="scientific">Synaphobranchus kaupii</name>
    <name type="common">Kaup's arrowtooth eel</name>
    <dbReference type="NCBI Taxonomy" id="118154"/>
    <lineage>
        <taxon>Eukaryota</taxon>
        <taxon>Metazoa</taxon>
        <taxon>Chordata</taxon>
        <taxon>Craniata</taxon>
        <taxon>Vertebrata</taxon>
        <taxon>Euteleostomi</taxon>
        <taxon>Actinopterygii</taxon>
        <taxon>Neopterygii</taxon>
        <taxon>Teleostei</taxon>
        <taxon>Anguilliformes</taxon>
        <taxon>Synaphobranchidae</taxon>
        <taxon>Synaphobranchus</taxon>
    </lineage>
</organism>